<sequence length="240" mass="24585">MSVPTVVLVHGAFAGSSSWNGVLDRLRRRDVPAVAAANPLRSLAGDARYVRDVVDAVGGPVVLVGHSYGGSVITQAAADAPQVVGLVYVAAFAPDTGESALELSGRFPGSTLGDTLTMYPVEGATELAIRQDLFPAQFAADVDPDTAALMAATQRPVLEAALTEGLPTPDPAWRRVPSRFVLAGDDRNIPAEAVRWMASRAGADVLEVPGASHAVAVSHPDVVADTVLAAVSAAASVTTA</sequence>
<dbReference type="InterPro" id="IPR052897">
    <property type="entry name" value="Sec-Metab_Biosynth_Hydrolase"/>
</dbReference>
<gene>
    <name evidence="2" type="ORF">FIC82_001935</name>
</gene>
<accession>A0A6M5UAC0</accession>
<dbReference type="Gene3D" id="3.40.50.1820">
    <property type="entry name" value="alpha/beta hydrolase"/>
    <property type="match status" value="1"/>
</dbReference>
<dbReference type="PANTHER" id="PTHR37017">
    <property type="entry name" value="AB HYDROLASE-1 DOMAIN-CONTAINING PROTEIN-RELATED"/>
    <property type="match status" value="1"/>
</dbReference>
<feature type="domain" description="AB hydrolase-1" evidence="1">
    <location>
        <begin position="6"/>
        <end position="225"/>
    </location>
</feature>
<dbReference type="Pfam" id="PF12697">
    <property type="entry name" value="Abhydrolase_6"/>
    <property type="match status" value="1"/>
</dbReference>
<protein>
    <submittedName>
        <fullName evidence="2">Alpha/beta hydrolase</fullName>
    </submittedName>
</protein>
<keyword evidence="3" id="KW-1185">Reference proteome</keyword>
<reference evidence="2 3" key="1">
    <citation type="journal article" date="2022" name="Int. J. Syst. Evol. Microbiol.">
        <title>Cellulosimicrobium protaetiae sp. nov., isolated from the gut of the larva of Protaetia brevitarsis seulensis.</title>
        <authorList>
            <person name="Le Han H."/>
            <person name="Nguyen T.T.H."/>
            <person name="Li Z."/>
            <person name="Shin N.R."/>
            <person name="Kim S.G."/>
        </authorList>
    </citation>
    <scope>NUCLEOTIDE SEQUENCE [LARGE SCALE GENOMIC DNA]</scope>
    <source>
        <strain evidence="2 3">BI34</strain>
    </source>
</reference>
<dbReference type="InterPro" id="IPR000073">
    <property type="entry name" value="AB_hydrolase_1"/>
</dbReference>
<evidence type="ECO:0000313" key="3">
    <source>
        <dbReference type="Proteomes" id="UP000451354"/>
    </source>
</evidence>
<dbReference type="PANTHER" id="PTHR37017:SF11">
    <property type="entry name" value="ESTERASE_LIPASE_THIOESTERASE DOMAIN-CONTAINING PROTEIN"/>
    <property type="match status" value="1"/>
</dbReference>
<evidence type="ECO:0000259" key="1">
    <source>
        <dbReference type="Pfam" id="PF12697"/>
    </source>
</evidence>
<dbReference type="Proteomes" id="UP000451354">
    <property type="component" value="Chromosome"/>
</dbReference>
<dbReference type="KEGG" id="cprt:FIC82_001935"/>
<evidence type="ECO:0000313" key="2">
    <source>
        <dbReference type="EMBL" id="QJW35150.1"/>
    </source>
</evidence>
<proteinExistence type="predicted"/>
<keyword evidence="2" id="KW-0378">Hydrolase</keyword>
<dbReference type="GO" id="GO:0016787">
    <property type="term" value="F:hydrolase activity"/>
    <property type="evidence" value="ECO:0007669"/>
    <property type="project" value="UniProtKB-KW"/>
</dbReference>
<dbReference type="InterPro" id="IPR029058">
    <property type="entry name" value="AB_hydrolase_fold"/>
</dbReference>
<dbReference type="SUPFAM" id="SSF53474">
    <property type="entry name" value="alpha/beta-Hydrolases"/>
    <property type="match status" value="1"/>
</dbReference>
<dbReference type="OrthoDB" id="9814966at2"/>
<dbReference type="AlphaFoldDB" id="A0A6M5UAC0"/>
<dbReference type="RefSeq" id="WP_154797357.1">
    <property type="nucleotide sequence ID" value="NZ_CP052757.1"/>
</dbReference>
<dbReference type="EMBL" id="CP052757">
    <property type="protein sequence ID" value="QJW35150.1"/>
    <property type="molecule type" value="Genomic_DNA"/>
</dbReference>
<name>A0A6M5UAC0_9MICO</name>
<organism evidence="2 3">
    <name type="scientific">Cellulosimicrobium protaetiae</name>
    <dbReference type="NCBI Taxonomy" id="2587808"/>
    <lineage>
        <taxon>Bacteria</taxon>
        <taxon>Bacillati</taxon>
        <taxon>Actinomycetota</taxon>
        <taxon>Actinomycetes</taxon>
        <taxon>Micrococcales</taxon>
        <taxon>Promicromonosporaceae</taxon>
        <taxon>Cellulosimicrobium</taxon>
    </lineage>
</organism>